<dbReference type="InterPro" id="IPR051054">
    <property type="entry name" value="SorC_transcr_regulators"/>
</dbReference>
<dbReference type="Pfam" id="PF04198">
    <property type="entry name" value="Sugar-bind"/>
    <property type="match status" value="1"/>
</dbReference>
<keyword evidence="2" id="KW-0805">Transcription regulation</keyword>
<dbReference type="InterPro" id="IPR013324">
    <property type="entry name" value="RNA_pol_sigma_r3/r4-like"/>
</dbReference>
<dbReference type="SUPFAM" id="SSF100950">
    <property type="entry name" value="NagB/RpiA/CoA transferase-like"/>
    <property type="match status" value="1"/>
</dbReference>
<dbReference type="InterPro" id="IPR037171">
    <property type="entry name" value="NagB/RpiA_transferase-like"/>
</dbReference>
<evidence type="ECO:0000256" key="2">
    <source>
        <dbReference type="ARBA" id="ARBA00023015"/>
    </source>
</evidence>
<dbReference type="InterPro" id="IPR036388">
    <property type="entry name" value="WH-like_DNA-bd_sf"/>
</dbReference>
<dbReference type="Gene3D" id="1.10.10.10">
    <property type="entry name" value="Winged helix-like DNA-binding domain superfamily/Winged helix DNA-binding domain"/>
    <property type="match status" value="1"/>
</dbReference>
<comment type="caution">
    <text evidence="6">The sequence shown here is derived from an EMBL/GenBank/DDBJ whole genome shotgun (WGS) entry which is preliminary data.</text>
</comment>
<dbReference type="RefSeq" id="WP_380677203.1">
    <property type="nucleotide sequence ID" value="NZ_CP173186.1"/>
</dbReference>
<proteinExistence type="inferred from homology"/>
<sequence>MTKVEVGLQNGSLFNDNPILHATWLYYQEGKSQSEVADLMGVSRVTVVKYLQAARESGLVQISLDVNVFGAIDASLRIREKFGLHRVIIVPDGEHVGKRNDRQLMQERLSRAGGMYLNQVIENNDVLGVAWGRTIHQMSKTMTPKSCKNVTVVQMLGSMPSQPDLTIIESSSQIAYKLSGRVASLHVPAVVSSARLAMELQAEPIIRANFDVLTQCTKAFFVVGNALDENPLIRVGVLSKKEMQAYRDLGAVGVICGRFYDKNGMPVVADVDQRILGISLAQLRLIERKIFLAGGEQGYVATLGALLGGYVTDLIIDEGTAEFLLACELATS</sequence>
<comment type="similarity">
    <text evidence="1">Belongs to the SorC transcriptional regulatory family.</text>
</comment>
<dbReference type="SUPFAM" id="SSF88659">
    <property type="entry name" value="Sigma3 and sigma4 domains of RNA polymerase sigma factors"/>
    <property type="match status" value="1"/>
</dbReference>
<evidence type="ECO:0000256" key="1">
    <source>
        <dbReference type="ARBA" id="ARBA00010466"/>
    </source>
</evidence>
<reference evidence="6 7" key="1">
    <citation type="submission" date="2024-09" db="EMBL/GenBank/DDBJ databases">
        <authorList>
            <person name="Sun Q."/>
            <person name="Mori K."/>
        </authorList>
    </citation>
    <scope>NUCLEOTIDE SEQUENCE [LARGE SCALE GENOMIC DNA]</scope>
    <source>
        <strain evidence="6 7">CCM 8626</strain>
    </source>
</reference>
<evidence type="ECO:0000256" key="4">
    <source>
        <dbReference type="ARBA" id="ARBA00023163"/>
    </source>
</evidence>
<protein>
    <submittedName>
        <fullName evidence="6">Sugar-binding transcriptional regulator</fullName>
    </submittedName>
</protein>
<feature type="domain" description="Sugar-binding" evidence="5">
    <location>
        <begin position="68"/>
        <end position="326"/>
    </location>
</feature>
<keyword evidence="3" id="KW-0238">DNA-binding</keyword>
<dbReference type="InterPro" id="IPR007324">
    <property type="entry name" value="Sugar-bd_dom_put"/>
</dbReference>
<dbReference type="Proteomes" id="UP001589792">
    <property type="component" value="Unassembled WGS sequence"/>
</dbReference>
<keyword evidence="4" id="KW-0804">Transcription</keyword>
<dbReference type="EMBL" id="JBHLXG010000017">
    <property type="protein sequence ID" value="MFC0227981.1"/>
    <property type="molecule type" value="Genomic_DNA"/>
</dbReference>
<name>A0ABV6EG74_9GAMM</name>
<dbReference type="PANTHER" id="PTHR34294">
    <property type="entry name" value="TRANSCRIPTIONAL REGULATOR-RELATED"/>
    <property type="match status" value="1"/>
</dbReference>
<evidence type="ECO:0000256" key="3">
    <source>
        <dbReference type="ARBA" id="ARBA00023125"/>
    </source>
</evidence>
<dbReference type="Gene3D" id="3.40.50.1360">
    <property type="match status" value="1"/>
</dbReference>
<keyword evidence="7" id="KW-1185">Reference proteome</keyword>
<evidence type="ECO:0000259" key="5">
    <source>
        <dbReference type="Pfam" id="PF04198"/>
    </source>
</evidence>
<dbReference type="PANTHER" id="PTHR34294:SF1">
    <property type="entry name" value="TRANSCRIPTIONAL REGULATOR LSRR"/>
    <property type="match status" value="1"/>
</dbReference>
<gene>
    <name evidence="6" type="ORF">ACFFJ3_16005</name>
</gene>
<evidence type="ECO:0000313" key="6">
    <source>
        <dbReference type="EMBL" id="MFC0227981.1"/>
    </source>
</evidence>
<organism evidence="6 7">
    <name type="scientific">Serratia aquatilis</name>
    <dbReference type="NCBI Taxonomy" id="1737515"/>
    <lineage>
        <taxon>Bacteria</taxon>
        <taxon>Pseudomonadati</taxon>
        <taxon>Pseudomonadota</taxon>
        <taxon>Gammaproteobacteria</taxon>
        <taxon>Enterobacterales</taxon>
        <taxon>Yersiniaceae</taxon>
        <taxon>Serratia</taxon>
    </lineage>
</organism>
<evidence type="ECO:0000313" key="7">
    <source>
        <dbReference type="Proteomes" id="UP001589792"/>
    </source>
</evidence>
<accession>A0ABV6EG74</accession>